<dbReference type="Pfam" id="PF13561">
    <property type="entry name" value="adh_short_C2"/>
    <property type="match status" value="1"/>
</dbReference>
<keyword evidence="2" id="KW-0560">Oxidoreductase</keyword>
<evidence type="ECO:0000256" key="1">
    <source>
        <dbReference type="ARBA" id="ARBA00006484"/>
    </source>
</evidence>
<reference evidence="3 4" key="1">
    <citation type="submission" date="2020-08" db="EMBL/GenBank/DDBJ databases">
        <title>Genome Sequencing of Nocardia wallacei strain FMUON74 and assembly.</title>
        <authorList>
            <person name="Toyokawa M."/>
            <person name="Uesaka K."/>
        </authorList>
    </citation>
    <scope>NUCLEOTIDE SEQUENCE [LARGE SCALE GENOMIC DNA]</scope>
    <source>
        <strain evidence="3 4">FMUON74</strain>
    </source>
</reference>
<sequence>MADTARVAVVTGAGRGIGLAIVRALVDDGFVVVAGSRTITTPLRSATSDVVEVDLTTAAGPAHLVQHALDRHGGIDLLVNNVAGTSTPPGGFLALDDDAWRYTLDATVMPTVRATRAALPALLERSGAIVNISSVNARMPQPRLVAQSAAKAAVSNLGKALAEEFGAQGLRVNTISPGPVLTDLWTTPGGPGDILARKAGVPQDLIVERLPSILGMSTGRFTTPDEVAALVVFLVSGKASNLSGADLVIDGGMLKAL</sequence>
<accession>A0A7G1KIN7</accession>
<comment type="similarity">
    <text evidence="1">Belongs to the short-chain dehydrogenases/reductases (SDR) family.</text>
</comment>
<dbReference type="PRINTS" id="PR00081">
    <property type="entry name" value="GDHRDH"/>
</dbReference>
<evidence type="ECO:0000313" key="3">
    <source>
        <dbReference type="EMBL" id="BCK54988.1"/>
    </source>
</evidence>
<dbReference type="RefSeq" id="WP_197987014.1">
    <property type="nucleotide sequence ID" value="NZ_AP023396.1"/>
</dbReference>
<dbReference type="KEGG" id="nwl:NWFMUON74_27600"/>
<dbReference type="FunFam" id="3.40.50.720:FF:000084">
    <property type="entry name" value="Short-chain dehydrogenase reductase"/>
    <property type="match status" value="1"/>
</dbReference>
<dbReference type="EMBL" id="AP023396">
    <property type="protein sequence ID" value="BCK54988.1"/>
    <property type="molecule type" value="Genomic_DNA"/>
</dbReference>
<proteinExistence type="inferred from homology"/>
<dbReference type="Proteomes" id="UP000516173">
    <property type="component" value="Chromosome"/>
</dbReference>
<organism evidence="3 4">
    <name type="scientific">Nocardia wallacei</name>
    <dbReference type="NCBI Taxonomy" id="480035"/>
    <lineage>
        <taxon>Bacteria</taxon>
        <taxon>Bacillati</taxon>
        <taxon>Actinomycetota</taxon>
        <taxon>Actinomycetes</taxon>
        <taxon>Mycobacteriales</taxon>
        <taxon>Nocardiaceae</taxon>
        <taxon>Nocardia</taxon>
    </lineage>
</organism>
<keyword evidence="4" id="KW-1185">Reference proteome</keyword>
<dbReference type="SUPFAM" id="SSF51735">
    <property type="entry name" value="NAD(P)-binding Rossmann-fold domains"/>
    <property type="match status" value="1"/>
</dbReference>
<dbReference type="Gene3D" id="3.40.50.720">
    <property type="entry name" value="NAD(P)-binding Rossmann-like Domain"/>
    <property type="match status" value="1"/>
</dbReference>
<dbReference type="PANTHER" id="PTHR42760:SF133">
    <property type="entry name" value="3-OXOACYL-[ACYL-CARRIER-PROTEIN] REDUCTASE"/>
    <property type="match status" value="1"/>
</dbReference>
<dbReference type="InterPro" id="IPR002347">
    <property type="entry name" value="SDR_fam"/>
</dbReference>
<protein>
    <submittedName>
        <fullName evidence="3">3-oxoacyl-ACP reductase</fullName>
    </submittedName>
</protein>
<dbReference type="AlphaFoldDB" id="A0A7G1KIN7"/>
<name>A0A7G1KIN7_9NOCA</name>
<dbReference type="InterPro" id="IPR036291">
    <property type="entry name" value="NAD(P)-bd_dom_sf"/>
</dbReference>
<dbReference type="GO" id="GO:0016616">
    <property type="term" value="F:oxidoreductase activity, acting on the CH-OH group of donors, NAD or NADP as acceptor"/>
    <property type="evidence" value="ECO:0007669"/>
    <property type="project" value="TreeGrafter"/>
</dbReference>
<dbReference type="PRINTS" id="PR00080">
    <property type="entry name" value="SDRFAMILY"/>
</dbReference>
<dbReference type="GeneID" id="80347310"/>
<evidence type="ECO:0000256" key="2">
    <source>
        <dbReference type="ARBA" id="ARBA00023002"/>
    </source>
</evidence>
<gene>
    <name evidence="3" type="primary">fabG_2</name>
    <name evidence="3" type="ORF">NWFMUON74_27600</name>
</gene>
<dbReference type="PANTHER" id="PTHR42760">
    <property type="entry name" value="SHORT-CHAIN DEHYDROGENASES/REDUCTASES FAMILY MEMBER"/>
    <property type="match status" value="1"/>
</dbReference>
<evidence type="ECO:0000313" key="4">
    <source>
        <dbReference type="Proteomes" id="UP000516173"/>
    </source>
</evidence>